<accession>A0A6H1ZI57</accession>
<reference evidence="1" key="1">
    <citation type="submission" date="2020-03" db="EMBL/GenBank/DDBJ databases">
        <title>The deep terrestrial virosphere.</title>
        <authorList>
            <person name="Holmfeldt K."/>
            <person name="Nilsson E."/>
            <person name="Simone D."/>
            <person name="Lopez-Fernandez M."/>
            <person name="Wu X."/>
            <person name="de Brujin I."/>
            <person name="Lundin D."/>
            <person name="Andersson A."/>
            <person name="Bertilsson S."/>
            <person name="Dopson M."/>
        </authorList>
    </citation>
    <scope>NUCLEOTIDE SEQUENCE</scope>
    <source>
        <strain evidence="1">TM448A00549</strain>
        <strain evidence="2">TM448B01156</strain>
    </source>
</reference>
<name>A0A6H1ZI57_9ZZZZ</name>
<dbReference type="AlphaFoldDB" id="A0A6H1ZI57"/>
<dbReference type="EMBL" id="MT144711">
    <property type="protein sequence ID" value="QJH97994.1"/>
    <property type="molecule type" value="Genomic_DNA"/>
</dbReference>
<dbReference type="EMBL" id="MT144024">
    <property type="protein sequence ID" value="QJA46880.1"/>
    <property type="molecule type" value="Genomic_DNA"/>
</dbReference>
<evidence type="ECO:0000313" key="1">
    <source>
        <dbReference type="EMBL" id="QJA46880.1"/>
    </source>
</evidence>
<sequence>MKKLFISFGAVAIILAGVFYFCHESPPEQVLGDVPGGKVATTTGQRISVVGSRSSGYGTTTTGVGFYTYTTNGTTTYPFRIGNSSDSVTFYLKTTDASTTAGVYFSLLASNDPMCQTATTSTTENLPTVEEIDWFDVGLLAANYASTVTIPAATTTFEWLPTKSDQNRTITLTNLNADCLAFEVNGTSTVFFVEAITKSFSKGY</sequence>
<organism evidence="1">
    <name type="scientific">viral metagenome</name>
    <dbReference type="NCBI Taxonomy" id="1070528"/>
    <lineage>
        <taxon>unclassified sequences</taxon>
        <taxon>metagenomes</taxon>
        <taxon>organismal metagenomes</taxon>
    </lineage>
</organism>
<gene>
    <name evidence="1" type="ORF">TM448A00549_0017</name>
    <name evidence="2" type="ORF">TM448B01156_0010</name>
</gene>
<protein>
    <submittedName>
        <fullName evidence="1">Uncharacterized protein</fullName>
    </submittedName>
</protein>
<evidence type="ECO:0000313" key="2">
    <source>
        <dbReference type="EMBL" id="QJH97994.1"/>
    </source>
</evidence>
<proteinExistence type="predicted"/>